<name>A0A1C7MND4_GRIFR</name>
<comment type="caution">
    <text evidence="2">The sequence shown here is derived from an EMBL/GenBank/DDBJ whole genome shotgun (WGS) entry which is preliminary data.</text>
</comment>
<feature type="compositionally biased region" description="Low complexity" evidence="1">
    <location>
        <begin position="64"/>
        <end position="85"/>
    </location>
</feature>
<dbReference type="AlphaFoldDB" id="A0A1C7MND4"/>
<sequence>MGLLSLNEDVLIDILSLTLPRRQESLHDLSGLLHHRYAALPFLGHAHPLPSPPKFRKRLAGIHRSGPSGPPASVSSARSSSPTSSRAPCLRELVLTTRAFVEGFCSDPEVGSDGISSSCMRSDYSCGADLARVFRHVTRLKKIRIEYPEPIFAAQPCVVDALAALPDLEVVCLEQIGPHSLDLLQRMASRPRELELAMGRRDKQRLLQDGAHLRSFTASLEVLRCTLRGDVGSHRRRRRVAVPTRPDTQRRDAEAVCAAARTRVRELALRALRVQRRGGRGAGCGLVEFGSCRGWVHRAAGVPGAPLGLAARFDPLEDVGCGDFRCDCAGQIFKSISGAVAGLRYLQIVMDWPLFGMSGGSFDAEAWMMTPIPFFAAQPLLGISLCVTSALDMRAGVRLPDMRMLAESVADAIPSLQYVGINLSGPTATLYNYALTWYRISSRAKDEPPQLCCIPHDEEHGVEEMLLDLDPHDVPSRSSMQTITALSNVVGGIALTLALHVDSSWIFCNPSAVI</sequence>
<evidence type="ECO:0000256" key="1">
    <source>
        <dbReference type="SAM" id="MobiDB-lite"/>
    </source>
</evidence>
<evidence type="ECO:0000313" key="2">
    <source>
        <dbReference type="EMBL" id="OBZ77906.1"/>
    </source>
</evidence>
<proteinExistence type="predicted"/>
<feature type="region of interest" description="Disordered" evidence="1">
    <location>
        <begin position="54"/>
        <end position="85"/>
    </location>
</feature>
<organism evidence="2 3">
    <name type="scientific">Grifola frondosa</name>
    <name type="common">Maitake</name>
    <name type="synonym">Polyporus frondosus</name>
    <dbReference type="NCBI Taxonomy" id="5627"/>
    <lineage>
        <taxon>Eukaryota</taxon>
        <taxon>Fungi</taxon>
        <taxon>Dikarya</taxon>
        <taxon>Basidiomycota</taxon>
        <taxon>Agaricomycotina</taxon>
        <taxon>Agaricomycetes</taxon>
        <taxon>Polyporales</taxon>
        <taxon>Grifolaceae</taxon>
        <taxon>Grifola</taxon>
    </lineage>
</organism>
<protein>
    <submittedName>
        <fullName evidence="2">Uncharacterized protein</fullName>
    </submittedName>
</protein>
<dbReference type="OrthoDB" id="2785713at2759"/>
<keyword evidence="3" id="KW-1185">Reference proteome</keyword>
<accession>A0A1C7MND4</accession>
<dbReference type="Proteomes" id="UP000092993">
    <property type="component" value="Unassembled WGS sequence"/>
</dbReference>
<reference evidence="2 3" key="1">
    <citation type="submission" date="2016-03" db="EMBL/GenBank/DDBJ databases">
        <title>Whole genome sequencing of Grifola frondosa 9006-11.</title>
        <authorList>
            <person name="Min B."/>
            <person name="Park H."/>
            <person name="Kim J.-G."/>
            <person name="Cho H."/>
            <person name="Oh Y.-L."/>
            <person name="Kong W.-S."/>
            <person name="Choi I.-G."/>
        </authorList>
    </citation>
    <scope>NUCLEOTIDE SEQUENCE [LARGE SCALE GENOMIC DNA]</scope>
    <source>
        <strain evidence="2 3">9006-11</strain>
    </source>
</reference>
<gene>
    <name evidence="2" type="ORF">A0H81_02135</name>
</gene>
<dbReference type="EMBL" id="LUGG01000002">
    <property type="protein sequence ID" value="OBZ77906.1"/>
    <property type="molecule type" value="Genomic_DNA"/>
</dbReference>
<evidence type="ECO:0000313" key="3">
    <source>
        <dbReference type="Proteomes" id="UP000092993"/>
    </source>
</evidence>